<reference evidence="10" key="1">
    <citation type="submission" date="2016-10" db="EMBL/GenBank/DDBJ databases">
        <authorList>
            <person name="Varghese N."/>
            <person name="Submissions S."/>
        </authorList>
    </citation>
    <scope>NUCLEOTIDE SEQUENCE [LARGE SCALE GENOMIC DNA]</scope>
    <source>
        <strain evidence="10">DSM 18130</strain>
    </source>
</reference>
<comment type="subcellular location">
    <subcellularLocation>
        <location evidence="1">Cell outer membrane</location>
    </subcellularLocation>
</comment>
<dbReference type="AlphaFoldDB" id="A0A1I0TTG4"/>
<dbReference type="GO" id="GO:0015562">
    <property type="term" value="F:efflux transmembrane transporter activity"/>
    <property type="evidence" value="ECO:0007669"/>
    <property type="project" value="InterPro"/>
</dbReference>
<dbReference type="InterPro" id="IPR003423">
    <property type="entry name" value="OMP_efflux"/>
</dbReference>
<evidence type="ECO:0000256" key="2">
    <source>
        <dbReference type="ARBA" id="ARBA00007613"/>
    </source>
</evidence>
<evidence type="ECO:0000256" key="5">
    <source>
        <dbReference type="ARBA" id="ARBA00022692"/>
    </source>
</evidence>
<keyword evidence="8" id="KW-0732">Signal</keyword>
<keyword evidence="3" id="KW-0813">Transport</keyword>
<accession>A0A1I0TTG4</accession>
<dbReference type="STRING" id="332999.SAMN04488511_11376"/>
<feature type="signal peptide" evidence="8">
    <location>
        <begin position="1"/>
        <end position="21"/>
    </location>
</feature>
<comment type="similarity">
    <text evidence="2">Belongs to the outer membrane factor (OMF) (TC 1.B.17) family.</text>
</comment>
<sequence>MKKIVLIGLAVLFSSIHAVFAVTDTLKLNLLQVVEMARANSIAAKQAATVKETKYWEWRTFKSNYQPQLALEGILPGYTKTYTQVQQPNGSILFQPVHYDNSSLTLNFSQSIAATGGTIYGTTQLQRFDDFDRKSVLYNGIPYGVGYTQPLLQFNSLKWDKKIEPLKYSESKQVFIETQEKISITVTEYFFDLLLAQVNLDIAELNYANTKRILSIANTKFELGKISKNEILQLQLEVLNAQKAVGTAKRDVEVATLNLRSYAGIEGDDRIKLDMPQAVAQMTVATEKVLAEAFANRSDAIGFARRLAEARRDVAKAKGENGLKATLRANLGFSNAGLSAFDVYRNPKNQQTVELQLSIPVMDWGRSKSRTKTAQANEQLVTYAVEQDKQTFKQQIVTQVTLFNMMKEQTKLTDTAAKIAAEKYKIASERYVLGNLSITDLSIAFQENDAAKRDYVSSLRDFWGAYYQLRYLSLYDFEKNIKITY</sequence>
<evidence type="ECO:0000256" key="8">
    <source>
        <dbReference type="SAM" id="SignalP"/>
    </source>
</evidence>
<dbReference type="SUPFAM" id="SSF56954">
    <property type="entry name" value="Outer membrane efflux proteins (OEP)"/>
    <property type="match status" value="1"/>
</dbReference>
<organism evidence="9 10">
    <name type="scientific">Pedobacter suwonensis</name>
    <dbReference type="NCBI Taxonomy" id="332999"/>
    <lineage>
        <taxon>Bacteria</taxon>
        <taxon>Pseudomonadati</taxon>
        <taxon>Bacteroidota</taxon>
        <taxon>Sphingobacteriia</taxon>
        <taxon>Sphingobacteriales</taxon>
        <taxon>Sphingobacteriaceae</taxon>
        <taxon>Pedobacter</taxon>
    </lineage>
</organism>
<evidence type="ECO:0000256" key="1">
    <source>
        <dbReference type="ARBA" id="ARBA00004442"/>
    </source>
</evidence>
<evidence type="ECO:0000313" key="10">
    <source>
        <dbReference type="Proteomes" id="UP000198836"/>
    </source>
</evidence>
<keyword evidence="10" id="KW-1185">Reference proteome</keyword>
<keyword evidence="6" id="KW-0472">Membrane</keyword>
<dbReference type="Proteomes" id="UP000198836">
    <property type="component" value="Unassembled WGS sequence"/>
</dbReference>
<keyword evidence="7" id="KW-0998">Cell outer membrane</keyword>
<evidence type="ECO:0000313" key="9">
    <source>
        <dbReference type="EMBL" id="SFA54256.1"/>
    </source>
</evidence>
<dbReference type="Gene3D" id="1.20.1600.10">
    <property type="entry name" value="Outer membrane efflux proteins (OEP)"/>
    <property type="match status" value="1"/>
</dbReference>
<dbReference type="PANTHER" id="PTHR30026">
    <property type="entry name" value="OUTER MEMBRANE PROTEIN TOLC"/>
    <property type="match status" value="1"/>
</dbReference>
<dbReference type="GO" id="GO:1990281">
    <property type="term" value="C:efflux pump complex"/>
    <property type="evidence" value="ECO:0007669"/>
    <property type="project" value="TreeGrafter"/>
</dbReference>
<feature type="chain" id="PRO_5011675407" evidence="8">
    <location>
        <begin position="22"/>
        <end position="485"/>
    </location>
</feature>
<evidence type="ECO:0000256" key="6">
    <source>
        <dbReference type="ARBA" id="ARBA00023136"/>
    </source>
</evidence>
<dbReference type="PANTHER" id="PTHR30026:SF20">
    <property type="entry name" value="OUTER MEMBRANE PROTEIN TOLC"/>
    <property type="match status" value="1"/>
</dbReference>
<dbReference type="InterPro" id="IPR051906">
    <property type="entry name" value="TolC-like"/>
</dbReference>
<gene>
    <name evidence="9" type="ORF">SAMN04488511_11376</name>
</gene>
<dbReference type="GO" id="GO:0009279">
    <property type="term" value="C:cell outer membrane"/>
    <property type="evidence" value="ECO:0007669"/>
    <property type="project" value="UniProtKB-SubCell"/>
</dbReference>
<name>A0A1I0TTG4_9SPHI</name>
<dbReference type="EMBL" id="FOJM01000013">
    <property type="protein sequence ID" value="SFA54256.1"/>
    <property type="molecule type" value="Genomic_DNA"/>
</dbReference>
<evidence type="ECO:0000256" key="4">
    <source>
        <dbReference type="ARBA" id="ARBA00022452"/>
    </source>
</evidence>
<keyword evidence="5" id="KW-0812">Transmembrane</keyword>
<evidence type="ECO:0000256" key="3">
    <source>
        <dbReference type="ARBA" id="ARBA00022448"/>
    </source>
</evidence>
<keyword evidence="4" id="KW-1134">Transmembrane beta strand</keyword>
<protein>
    <submittedName>
        <fullName evidence="9">Outer membrane protein TolC</fullName>
    </submittedName>
</protein>
<evidence type="ECO:0000256" key="7">
    <source>
        <dbReference type="ARBA" id="ARBA00023237"/>
    </source>
</evidence>
<dbReference type="GO" id="GO:0015288">
    <property type="term" value="F:porin activity"/>
    <property type="evidence" value="ECO:0007669"/>
    <property type="project" value="TreeGrafter"/>
</dbReference>
<dbReference type="Pfam" id="PF02321">
    <property type="entry name" value="OEP"/>
    <property type="match status" value="2"/>
</dbReference>
<proteinExistence type="inferred from homology"/>